<accession>A0AAV5BWB2</accession>
<feature type="transmembrane region" description="Helical" evidence="8">
    <location>
        <begin position="20"/>
        <end position="49"/>
    </location>
</feature>
<dbReference type="PANTHER" id="PTHR32021">
    <property type="entry name" value="CASP-LIKE PROTEIN 5B3"/>
    <property type="match status" value="1"/>
</dbReference>
<evidence type="ECO:0000256" key="1">
    <source>
        <dbReference type="ARBA" id="ARBA00004651"/>
    </source>
</evidence>
<dbReference type="InterPro" id="IPR006702">
    <property type="entry name" value="CASP_dom"/>
</dbReference>
<dbReference type="GO" id="GO:0005886">
    <property type="term" value="C:plasma membrane"/>
    <property type="evidence" value="ECO:0007669"/>
    <property type="project" value="UniProtKB-SubCell"/>
</dbReference>
<evidence type="ECO:0000256" key="6">
    <source>
        <dbReference type="ARBA" id="ARBA00022989"/>
    </source>
</evidence>
<evidence type="ECO:0000256" key="4">
    <source>
        <dbReference type="ARBA" id="ARBA00022475"/>
    </source>
</evidence>
<comment type="caution">
    <text evidence="8">Lacks conserved residue(s) required for the propagation of feature annotation.</text>
</comment>
<dbReference type="PANTHER" id="PTHR32021:SF1">
    <property type="entry name" value="CASP-LIKE PROTEIN 5A1"/>
    <property type="match status" value="1"/>
</dbReference>
<evidence type="ECO:0000256" key="2">
    <source>
        <dbReference type="ARBA" id="ARBA00007651"/>
    </source>
</evidence>
<proteinExistence type="inferred from homology"/>
<comment type="subunit">
    <text evidence="3 8">Homodimer and heterodimers.</text>
</comment>
<dbReference type="Proteomes" id="UP001054889">
    <property type="component" value="Unassembled WGS sequence"/>
</dbReference>
<evidence type="ECO:0000256" key="7">
    <source>
        <dbReference type="ARBA" id="ARBA00023136"/>
    </source>
</evidence>
<evidence type="ECO:0000256" key="5">
    <source>
        <dbReference type="ARBA" id="ARBA00022692"/>
    </source>
</evidence>
<dbReference type="Pfam" id="PF04535">
    <property type="entry name" value="CASP_dom"/>
    <property type="match status" value="1"/>
</dbReference>
<keyword evidence="11" id="KW-1185">Reference proteome</keyword>
<gene>
    <name evidence="10" type="primary">ga06947</name>
    <name evidence="10" type="ORF">PR202_ga06947</name>
</gene>
<comment type="similarity">
    <text evidence="2 8">Belongs to the Casparian strip membrane proteins (CASP) family.</text>
</comment>
<evidence type="ECO:0000313" key="11">
    <source>
        <dbReference type="Proteomes" id="UP001054889"/>
    </source>
</evidence>
<dbReference type="AlphaFoldDB" id="A0AAV5BWB2"/>
<dbReference type="InterPro" id="IPR045009">
    <property type="entry name" value="CASPL-5"/>
</dbReference>
<name>A0AAV5BWB2_ELECO</name>
<protein>
    <recommendedName>
        <fullName evidence="8">CASP-like protein</fullName>
    </recommendedName>
</protein>
<evidence type="ECO:0000256" key="8">
    <source>
        <dbReference type="RuleBase" id="RU361233"/>
    </source>
</evidence>
<feature type="domain" description="Casparian strip membrane protein" evidence="9">
    <location>
        <begin position="4"/>
        <end position="77"/>
    </location>
</feature>
<dbReference type="EMBL" id="BQKI01000003">
    <property type="protein sequence ID" value="GJM90646.1"/>
    <property type="molecule type" value="Genomic_DNA"/>
</dbReference>
<feature type="transmembrane region" description="Helical" evidence="8">
    <location>
        <begin position="69"/>
        <end position="89"/>
    </location>
</feature>
<reference evidence="10" key="2">
    <citation type="submission" date="2021-12" db="EMBL/GenBank/DDBJ databases">
        <title>Resequencing data analysis of finger millet.</title>
        <authorList>
            <person name="Hatakeyama M."/>
            <person name="Aluri S."/>
            <person name="Balachadran M.T."/>
            <person name="Sivarajan S.R."/>
            <person name="Poveda L."/>
            <person name="Shimizu-Inatsugi R."/>
            <person name="Schlapbach R."/>
            <person name="Sreeman S.M."/>
            <person name="Shimizu K.K."/>
        </authorList>
    </citation>
    <scope>NUCLEOTIDE SEQUENCE</scope>
</reference>
<evidence type="ECO:0000256" key="3">
    <source>
        <dbReference type="ARBA" id="ARBA00011489"/>
    </source>
</evidence>
<reference evidence="10" key="1">
    <citation type="journal article" date="2018" name="DNA Res.">
        <title>Multiple hybrid de novo genome assembly of finger millet, an orphan allotetraploid crop.</title>
        <authorList>
            <person name="Hatakeyama M."/>
            <person name="Aluri S."/>
            <person name="Balachadran M.T."/>
            <person name="Sivarajan S.R."/>
            <person name="Patrignani A."/>
            <person name="Gruter S."/>
            <person name="Poveda L."/>
            <person name="Shimizu-Inatsugi R."/>
            <person name="Baeten J."/>
            <person name="Francoijs K.J."/>
            <person name="Nataraja K.N."/>
            <person name="Reddy Y.A.N."/>
            <person name="Phadnis S."/>
            <person name="Ravikumar R.L."/>
            <person name="Schlapbach R."/>
            <person name="Sreeman S.M."/>
            <person name="Shimizu K.K."/>
        </authorList>
    </citation>
    <scope>NUCLEOTIDE SEQUENCE</scope>
</reference>
<keyword evidence="5 8" id="KW-0812">Transmembrane</keyword>
<sequence length="94" mass="10270">MVGIVELYALMVKRGLRNRLVVSLFAVADVIAGQITFYGSCAASGVIVLMDEDQIICSGNHCPAFKASVAMAFMCFFSLIPTCFLNTWLMTIPR</sequence>
<comment type="subcellular location">
    <subcellularLocation>
        <location evidence="1 8">Cell membrane</location>
        <topology evidence="1 8">Multi-pass membrane protein</topology>
    </subcellularLocation>
</comment>
<evidence type="ECO:0000313" key="10">
    <source>
        <dbReference type="EMBL" id="GJM90646.1"/>
    </source>
</evidence>
<keyword evidence="7 8" id="KW-0472">Membrane</keyword>
<organism evidence="10 11">
    <name type="scientific">Eleusine coracana subsp. coracana</name>
    <dbReference type="NCBI Taxonomy" id="191504"/>
    <lineage>
        <taxon>Eukaryota</taxon>
        <taxon>Viridiplantae</taxon>
        <taxon>Streptophyta</taxon>
        <taxon>Embryophyta</taxon>
        <taxon>Tracheophyta</taxon>
        <taxon>Spermatophyta</taxon>
        <taxon>Magnoliopsida</taxon>
        <taxon>Liliopsida</taxon>
        <taxon>Poales</taxon>
        <taxon>Poaceae</taxon>
        <taxon>PACMAD clade</taxon>
        <taxon>Chloridoideae</taxon>
        <taxon>Cynodonteae</taxon>
        <taxon>Eleusininae</taxon>
        <taxon>Eleusine</taxon>
    </lineage>
</organism>
<keyword evidence="6 8" id="KW-1133">Transmembrane helix</keyword>
<keyword evidence="4 8" id="KW-1003">Cell membrane</keyword>
<comment type="caution">
    <text evidence="10">The sequence shown here is derived from an EMBL/GenBank/DDBJ whole genome shotgun (WGS) entry which is preliminary data.</text>
</comment>
<evidence type="ECO:0000259" key="9">
    <source>
        <dbReference type="Pfam" id="PF04535"/>
    </source>
</evidence>